<feature type="transmembrane region" description="Helical" evidence="1">
    <location>
        <begin position="83"/>
        <end position="105"/>
    </location>
</feature>
<evidence type="ECO:0000313" key="3">
    <source>
        <dbReference type="Proteomes" id="UP000277580"/>
    </source>
</evidence>
<keyword evidence="3" id="KW-1185">Reference proteome</keyword>
<feature type="transmembrane region" description="Helical" evidence="1">
    <location>
        <begin position="56"/>
        <end position="76"/>
    </location>
</feature>
<sequence length="184" mass="21386">MGEVIVERPAKLRRYRWPELLLGIILLILFVCASIVLGSFAYFTYIQQKLFVAVPWYYYFLLAICIVTIFFVFTVVGLYVVHLLLPIVVMIGSFVMFVLWLTGLVKASIELWGPLGSINDNCVRYVYNDDYWGGGSLYTLARIQQETVCNLWKTTFAMEMIATFLFVWMILLSWQVISRARRGY</sequence>
<reference evidence="2 3" key="1">
    <citation type="journal article" date="2018" name="Nat. Ecol. Evol.">
        <title>Pezizomycetes genomes reveal the molecular basis of ectomycorrhizal truffle lifestyle.</title>
        <authorList>
            <person name="Murat C."/>
            <person name="Payen T."/>
            <person name="Noel B."/>
            <person name="Kuo A."/>
            <person name="Morin E."/>
            <person name="Chen J."/>
            <person name="Kohler A."/>
            <person name="Krizsan K."/>
            <person name="Balestrini R."/>
            <person name="Da Silva C."/>
            <person name="Montanini B."/>
            <person name="Hainaut M."/>
            <person name="Levati E."/>
            <person name="Barry K.W."/>
            <person name="Belfiori B."/>
            <person name="Cichocki N."/>
            <person name="Clum A."/>
            <person name="Dockter R.B."/>
            <person name="Fauchery L."/>
            <person name="Guy J."/>
            <person name="Iotti M."/>
            <person name="Le Tacon F."/>
            <person name="Lindquist E.A."/>
            <person name="Lipzen A."/>
            <person name="Malagnac F."/>
            <person name="Mello A."/>
            <person name="Molinier V."/>
            <person name="Miyauchi S."/>
            <person name="Poulain J."/>
            <person name="Riccioni C."/>
            <person name="Rubini A."/>
            <person name="Sitrit Y."/>
            <person name="Splivallo R."/>
            <person name="Traeger S."/>
            <person name="Wang M."/>
            <person name="Zifcakova L."/>
            <person name="Wipf D."/>
            <person name="Zambonelli A."/>
            <person name="Paolocci F."/>
            <person name="Nowrousian M."/>
            <person name="Ottonello S."/>
            <person name="Baldrian P."/>
            <person name="Spatafora J.W."/>
            <person name="Henrissat B."/>
            <person name="Nagy L.G."/>
            <person name="Aury J.M."/>
            <person name="Wincker P."/>
            <person name="Grigoriev I.V."/>
            <person name="Bonfante P."/>
            <person name="Martin F.M."/>
        </authorList>
    </citation>
    <scope>NUCLEOTIDE SEQUENCE [LARGE SCALE GENOMIC DNA]</scope>
    <source>
        <strain evidence="2 3">CCBAS932</strain>
    </source>
</reference>
<dbReference type="OrthoDB" id="3930290at2759"/>
<dbReference type="STRING" id="1392247.A0A3N4KX83"/>
<accession>A0A3N4KX83</accession>
<dbReference type="InParanoid" id="A0A3N4KX83"/>
<organism evidence="2 3">
    <name type="scientific">Morchella conica CCBAS932</name>
    <dbReference type="NCBI Taxonomy" id="1392247"/>
    <lineage>
        <taxon>Eukaryota</taxon>
        <taxon>Fungi</taxon>
        <taxon>Dikarya</taxon>
        <taxon>Ascomycota</taxon>
        <taxon>Pezizomycotina</taxon>
        <taxon>Pezizomycetes</taxon>
        <taxon>Pezizales</taxon>
        <taxon>Morchellaceae</taxon>
        <taxon>Morchella</taxon>
    </lineage>
</organism>
<dbReference type="EMBL" id="ML119114">
    <property type="protein sequence ID" value="RPB15154.1"/>
    <property type="molecule type" value="Genomic_DNA"/>
</dbReference>
<feature type="transmembrane region" description="Helical" evidence="1">
    <location>
        <begin position="20"/>
        <end position="44"/>
    </location>
</feature>
<keyword evidence="1" id="KW-1133">Transmembrane helix</keyword>
<evidence type="ECO:0000313" key="2">
    <source>
        <dbReference type="EMBL" id="RPB15154.1"/>
    </source>
</evidence>
<dbReference type="AlphaFoldDB" id="A0A3N4KX83"/>
<proteinExistence type="predicted"/>
<keyword evidence="1" id="KW-0472">Membrane</keyword>
<gene>
    <name evidence="2" type="ORF">P167DRAFT_557400</name>
</gene>
<dbReference type="Proteomes" id="UP000277580">
    <property type="component" value="Unassembled WGS sequence"/>
</dbReference>
<evidence type="ECO:0000256" key="1">
    <source>
        <dbReference type="SAM" id="Phobius"/>
    </source>
</evidence>
<protein>
    <recommendedName>
        <fullName evidence="4">MARVEL domain-containing protein</fullName>
    </recommendedName>
</protein>
<feature type="transmembrane region" description="Helical" evidence="1">
    <location>
        <begin position="156"/>
        <end position="177"/>
    </location>
</feature>
<name>A0A3N4KX83_9PEZI</name>
<evidence type="ECO:0008006" key="4">
    <source>
        <dbReference type="Google" id="ProtNLM"/>
    </source>
</evidence>
<keyword evidence="1" id="KW-0812">Transmembrane</keyword>